<evidence type="ECO:0000256" key="2">
    <source>
        <dbReference type="SAM" id="MobiDB-lite"/>
    </source>
</evidence>
<feature type="region of interest" description="Disordered" evidence="2">
    <location>
        <begin position="900"/>
        <end position="945"/>
    </location>
</feature>
<name>A0ABQ8F7R0_9FUNG</name>
<proteinExistence type="predicted"/>
<gene>
    <name evidence="3" type="ORF">BASA50_007205</name>
</gene>
<reference evidence="3 4" key="1">
    <citation type="submission" date="2021-02" db="EMBL/GenBank/DDBJ databases">
        <title>Variation within the Batrachochytrium salamandrivorans European outbreak.</title>
        <authorList>
            <person name="Kelly M."/>
            <person name="Pasmans F."/>
            <person name="Shea T.P."/>
            <person name="Munoz J.F."/>
            <person name="Carranza S."/>
            <person name="Cuomo C.A."/>
            <person name="Martel A."/>
        </authorList>
    </citation>
    <scope>NUCLEOTIDE SEQUENCE [LARGE SCALE GENOMIC DNA]</scope>
    <source>
        <strain evidence="3 4">AMFP18/2</strain>
    </source>
</reference>
<feature type="compositionally biased region" description="Polar residues" evidence="2">
    <location>
        <begin position="608"/>
        <end position="625"/>
    </location>
</feature>
<protein>
    <recommendedName>
        <fullName evidence="5">Inner centromere protein ARK-binding domain-containing protein</fullName>
    </recommendedName>
</protein>
<sequence>MTMVAGLYSLKHQIARKREMEQTRIEQLELQLETQRVVRKLAKETEKRQRAALEKRFQLRMDEERQRLALLHLPRSRPWSAPATIKRQTATPNIAQVRDHMKTNLEYKPPQYHHKKCRGTTNQFDSHPRRTLSPIQHITTSHHKIGTQFISTAPARGPDRIDQNYITRDPSSINLANHSTSYKIRPHSCAKYTLVDRQESSFGLIKEYLDDSSDSDGCDAFVIRGNEKKPSRLKSNQHNIPKSNIKLHIPFVTIHNNRQVRVLRGSDAEIVDKDESLQRSAAIPYSIAHNTAERNIEVIRDPNHINKGMISKIVPMINIVDFSPINEESIISIQPSGPSFYDTYQKEPIHTCSTKSESKISDSLESETTIETHSKINLQDLPETTVATPPKVPEKSIIHISSMSSIESLSGHLADTNTYATNSGDHTENNPITTMWFSPVPPKSERPLSKSARLRSARNGIGVHVESCGTPHKSGFQSIEIHKPPHSVYKEAPEKTKIPIMRSSSAPTSSINKFKTQPTAKKSGLMTRPKHPSNLQFTVESSHHTPVPNPLSRETTAIAHHVQSGQSLDHQNSSLANMNRETTIHFDDDIIRRGCIVGEDSNIVSSKVPNYTQTRKGSPSGSDLSISVKKGKDRDVVHVKPSIREKDPLLVSQPISDHPIPVCRSKERDCNDVLVRSLSSSQTSFQKSNKEMVITGSLTNVDTCTINNTTEIRQSTHHDTNHIIRNHPQDSKEVLGELTITSTVLECDSLLTPKNPHAEIHHTGSEVILASHCLKTSRESIPMCKNEESQTSSSNSNDIQNHHQLKRDSFQCIASSQPLLSYNSSTDTINDSKLDSSIAPSARVEPITKELLSTGDKEGSLDYQPSNFHVPYLPRSAPPGHIPQSRRAFFIDRRVQINGSKDPTSVKTHLTTTKGKQLQESTPKEPDDASAQRGSHSEGSRISSCCGSANGSANLPLSRIPVQKGTLAAREICSRQKSSHKTNHGRITIVKEMAGLLLEDASPSVTSQHVELNEFLVVEKLAQLPSLSIEQIDAESQRSQTSSEITTETSKVVTEELTSTMHDLKITPHVDFIQKMDIADCSENRAYIAWNNGIETMVPSTEMLSESQLMDSIEKLNILLNSRQSLQTRAVIN</sequence>
<feature type="region of interest" description="Disordered" evidence="2">
    <location>
        <begin position="502"/>
        <end position="529"/>
    </location>
</feature>
<keyword evidence="1" id="KW-0175">Coiled coil</keyword>
<organism evidence="3 4">
    <name type="scientific">Batrachochytrium salamandrivorans</name>
    <dbReference type="NCBI Taxonomy" id="1357716"/>
    <lineage>
        <taxon>Eukaryota</taxon>
        <taxon>Fungi</taxon>
        <taxon>Fungi incertae sedis</taxon>
        <taxon>Chytridiomycota</taxon>
        <taxon>Chytridiomycota incertae sedis</taxon>
        <taxon>Chytridiomycetes</taxon>
        <taxon>Rhizophydiales</taxon>
        <taxon>Rhizophydiales incertae sedis</taxon>
        <taxon>Batrachochytrium</taxon>
    </lineage>
</organism>
<feature type="compositionally biased region" description="Polar residues" evidence="2">
    <location>
        <begin position="502"/>
        <end position="520"/>
    </location>
</feature>
<dbReference type="EMBL" id="JAFCIX010000349">
    <property type="protein sequence ID" value="KAH6593647.1"/>
    <property type="molecule type" value="Genomic_DNA"/>
</dbReference>
<feature type="region of interest" description="Disordered" evidence="2">
    <location>
        <begin position="608"/>
        <end position="633"/>
    </location>
</feature>
<dbReference type="CDD" id="cd22249">
    <property type="entry name" value="UDM1_RNF168_RNF169-like"/>
    <property type="match status" value="1"/>
</dbReference>
<feature type="coiled-coil region" evidence="1">
    <location>
        <begin position="11"/>
        <end position="45"/>
    </location>
</feature>
<evidence type="ECO:0000313" key="3">
    <source>
        <dbReference type="EMBL" id="KAH6593647.1"/>
    </source>
</evidence>
<keyword evidence="4" id="KW-1185">Reference proteome</keyword>
<evidence type="ECO:0000313" key="4">
    <source>
        <dbReference type="Proteomes" id="UP001648503"/>
    </source>
</evidence>
<feature type="compositionally biased region" description="Polar residues" evidence="2">
    <location>
        <begin position="900"/>
        <end position="921"/>
    </location>
</feature>
<dbReference type="Proteomes" id="UP001648503">
    <property type="component" value="Unassembled WGS sequence"/>
</dbReference>
<evidence type="ECO:0000256" key="1">
    <source>
        <dbReference type="SAM" id="Coils"/>
    </source>
</evidence>
<comment type="caution">
    <text evidence="3">The sequence shown here is derived from an EMBL/GenBank/DDBJ whole genome shotgun (WGS) entry which is preliminary data.</text>
</comment>
<accession>A0ABQ8F7R0</accession>
<evidence type="ECO:0008006" key="5">
    <source>
        <dbReference type="Google" id="ProtNLM"/>
    </source>
</evidence>